<protein>
    <submittedName>
        <fullName evidence="3">TBC1 domain member 9</fullName>
    </submittedName>
</protein>
<evidence type="ECO:0000256" key="1">
    <source>
        <dbReference type="SAM" id="MobiDB-lite"/>
    </source>
</evidence>
<dbReference type="InterPro" id="IPR050302">
    <property type="entry name" value="Rab_GAP_TBC_domain"/>
</dbReference>
<accession>A0ABD2QN61</accession>
<dbReference type="EMBL" id="JBJKFK010000018">
    <property type="protein sequence ID" value="KAL3320970.1"/>
    <property type="molecule type" value="Genomic_DNA"/>
</dbReference>
<dbReference type="PANTHER" id="PTHR47219:SF6">
    <property type="entry name" value="RAB GTPASE-ACTIVATING PROTEIN 1"/>
    <property type="match status" value="1"/>
</dbReference>
<evidence type="ECO:0000313" key="4">
    <source>
        <dbReference type="Proteomes" id="UP001626550"/>
    </source>
</evidence>
<evidence type="ECO:0000259" key="2">
    <source>
        <dbReference type="PROSITE" id="PS50086"/>
    </source>
</evidence>
<gene>
    <name evidence="3" type="primary">TBC1D9</name>
    <name evidence="3" type="ORF">Ciccas_000358</name>
</gene>
<dbReference type="Gene3D" id="1.10.8.270">
    <property type="entry name" value="putative rabgap domain of human tbc1 domain family member 14 like domains"/>
    <property type="match status" value="1"/>
</dbReference>
<dbReference type="Gene3D" id="1.10.472.80">
    <property type="entry name" value="Ypt/Rab-GAP domain of gyp1p, domain 3"/>
    <property type="match status" value="1"/>
</dbReference>
<dbReference type="PROSITE" id="PS50086">
    <property type="entry name" value="TBC_RABGAP"/>
    <property type="match status" value="1"/>
</dbReference>
<evidence type="ECO:0000313" key="3">
    <source>
        <dbReference type="EMBL" id="KAL3320970.1"/>
    </source>
</evidence>
<dbReference type="Pfam" id="PF00566">
    <property type="entry name" value="RabGAP-TBC"/>
    <property type="match status" value="2"/>
</dbReference>
<feature type="region of interest" description="Disordered" evidence="1">
    <location>
        <begin position="411"/>
        <end position="430"/>
    </location>
</feature>
<dbReference type="InterPro" id="IPR000195">
    <property type="entry name" value="Rab-GAP-TBC_dom"/>
</dbReference>
<proteinExistence type="predicted"/>
<organism evidence="3 4">
    <name type="scientific">Cichlidogyrus casuarinus</name>
    <dbReference type="NCBI Taxonomy" id="1844966"/>
    <lineage>
        <taxon>Eukaryota</taxon>
        <taxon>Metazoa</taxon>
        <taxon>Spiralia</taxon>
        <taxon>Lophotrochozoa</taxon>
        <taxon>Platyhelminthes</taxon>
        <taxon>Monogenea</taxon>
        <taxon>Monopisthocotylea</taxon>
        <taxon>Dactylogyridea</taxon>
        <taxon>Ancyrocephalidae</taxon>
        <taxon>Cichlidogyrus</taxon>
    </lineage>
</organism>
<dbReference type="FunFam" id="1.10.8.270:FF:000002">
    <property type="entry name" value="TBC1 domain family member 9B"/>
    <property type="match status" value="1"/>
</dbReference>
<dbReference type="AlphaFoldDB" id="A0ABD2QN61"/>
<dbReference type="Proteomes" id="UP001626550">
    <property type="component" value="Unassembled WGS sequence"/>
</dbReference>
<keyword evidence="4" id="KW-1185">Reference proteome</keyword>
<feature type="domain" description="Rab-GAP TBC" evidence="2">
    <location>
        <begin position="205"/>
        <end position="479"/>
    </location>
</feature>
<dbReference type="InterPro" id="IPR011992">
    <property type="entry name" value="EF-hand-dom_pair"/>
</dbReference>
<reference evidence="3 4" key="1">
    <citation type="submission" date="2024-11" db="EMBL/GenBank/DDBJ databases">
        <title>Adaptive evolution of stress response genes in parasites aligns with host niche diversity.</title>
        <authorList>
            <person name="Hahn C."/>
            <person name="Resl P."/>
        </authorList>
    </citation>
    <scope>NUCLEOTIDE SEQUENCE [LARGE SCALE GENOMIC DNA]</scope>
    <source>
        <strain evidence="3">EGGRZ-B1_66</strain>
        <tissue evidence="3">Body</tissue>
    </source>
</reference>
<name>A0ABD2QN61_9PLAT</name>
<dbReference type="InterPro" id="IPR035969">
    <property type="entry name" value="Rab-GAP_TBC_sf"/>
</dbReference>
<feature type="compositionally biased region" description="Polar residues" evidence="1">
    <location>
        <begin position="418"/>
        <end position="430"/>
    </location>
</feature>
<dbReference type="SMART" id="SM00164">
    <property type="entry name" value="TBC"/>
    <property type="match status" value="1"/>
</dbReference>
<dbReference type="Gene3D" id="1.10.10.750">
    <property type="entry name" value="Ypt/Rab-GAP domain of gyp1p, domain 1"/>
    <property type="match status" value="1"/>
</dbReference>
<dbReference type="Gene3D" id="1.10.238.10">
    <property type="entry name" value="EF-hand"/>
    <property type="match status" value="1"/>
</dbReference>
<dbReference type="SUPFAM" id="SSF47923">
    <property type="entry name" value="Ypt/Rab-GAP domain of gyp1p"/>
    <property type="match status" value="2"/>
</dbReference>
<sequence length="913" mass="105337">MKEVHFKLQKKEFYALLSHRKPLKVPCDCSLSRQQMELIHRLADHGVRKLLVDDVNKNFDISSSTNCSIATLRSAIDSEQYRLRFNLPTDEVLASKSSASLTWFKDADTDGTIFVSKNFICFLSVVSPVLVFAASPNIKTGEVTAPFINLYATPKSSAGQDLEIAEGLELNEEIRLVSWDSYLEHYWLEVAMLRTEQLSTLVYNGIPNRLRGRMWLAFSGAKNEMEMNPGYYEKRVQSTASLKSFFAEEIERDLRRSLPDYKAYQTPAGIDALRRVLVAYAYHNPKVGYCQAMNIIASVLLIYCTEEETFWLLHAICGKMLPDYYDNHVLGVRVDQAVLRVFIQAHLQVLFPGSPISSNPTSLPDQDYKMLKYNLDEPFPELPYQNRHTEALSRTHKSSYDPSKGRVKLRYRSESESSKANSMTSSMQWSDTPNQITHPVHLLYESINMLSIQWFLAVYLSSLPFQAALNVLDCFFYDGVQAIFCLALELIRRNTSRISGAIYKGSLASEFSEIIISYFKKLECYSLSNIDDALELGGLSTQLIVQEPILDLLRESQRVFRPKVTNEEIHMLRQRKRVREIQLVCFTSASDMVSSVRDQFIRISDCELYYLFQVFRRLYIQTRWKRYQCTEIAIEHNELNNPSRPAYDLYRMAYSDFEAILARILTRFRDRPEFFQACFNLLARDGDNLVNFRDFAWLVLTLTGTDKDKKLKLLFRLHHSQSCEFSNQSLRASAEEELAVELEESHLGAEATVTNGSIANKQSRNGPNWHATVSKKWNPLQMQTLEERVYNPFPDEPEPISFRQLILLFESISRLLNTDASADTGFNEWMSETRQKIIDELCGPADESADELRAKGRRREVDLDNARVSYALFQHSANHNYKCANFFQALYKPMDWLSLYFDVTRFDLMPRPA</sequence>
<comment type="caution">
    <text evidence="3">The sequence shown here is derived from an EMBL/GenBank/DDBJ whole genome shotgun (WGS) entry which is preliminary data.</text>
</comment>
<dbReference type="PANTHER" id="PTHR47219">
    <property type="entry name" value="RAB GTPASE-ACTIVATING PROTEIN 1-LIKE"/>
    <property type="match status" value="1"/>
</dbReference>
<dbReference type="SUPFAM" id="SSF47473">
    <property type="entry name" value="EF-hand"/>
    <property type="match status" value="1"/>
</dbReference>